<evidence type="ECO:0000313" key="2">
    <source>
        <dbReference type="EMBL" id="MPN30429.1"/>
    </source>
</evidence>
<dbReference type="EMBL" id="VSSQ01081542">
    <property type="protein sequence ID" value="MPN30429.1"/>
    <property type="molecule type" value="Genomic_DNA"/>
</dbReference>
<organism evidence="2">
    <name type="scientific">bioreactor metagenome</name>
    <dbReference type="NCBI Taxonomy" id="1076179"/>
    <lineage>
        <taxon>unclassified sequences</taxon>
        <taxon>metagenomes</taxon>
        <taxon>ecological metagenomes</taxon>
    </lineage>
</organism>
<reference evidence="2" key="1">
    <citation type="submission" date="2019-08" db="EMBL/GenBank/DDBJ databases">
        <authorList>
            <person name="Kucharzyk K."/>
            <person name="Murdoch R.W."/>
            <person name="Higgins S."/>
            <person name="Loffler F."/>
        </authorList>
    </citation>
    <scope>NUCLEOTIDE SEQUENCE</scope>
</reference>
<feature type="compositionally biased region" description="Basic and acidic residues" evidence="1">
    <location>
        <begin position="30"/>
        <end position="51"/>
    </location>
</feature>
<dbReference type="AlphaFoldDB" id="A0A645GXD3"/>
<comment type="caution">
    <text evidence="2">The sequence shown here is derived from an EMBL/GenBank/DDBJ whole genome shotgun (WGS) entry which is preliminary data.</text>
</comment>
<name>A0A645GXD3_9ZZZZ</name>
<feature type="region of interest" description="Disordered" evidence="1">
    <location>
        <begin position="78"/>
        <end position="124"/>
    </location>
</feature>
<accession>A0A645GXD3</accession>
<proteinExistence type="predicted"/>
<sequence length="124" mass="13701">MQLFHAAALGVCQPDAEIKQWAEHAENADCNGEKGMIENEPPKNRAGDGTKARQQPVHRLRYPCFGNQSAALLFQTPEPCKRRPFSEPDGPGLFPALEPDGKRLIQTADQKNSRARKQEHGEAG</sequence>
<gene>
    <name evidence="2" type="ORF">SDC9_177900</name>
</gene>
<protein>
    <submittedName>
        <fullName evidence="2">Uncharacterized protein</fullName>
    </submittedName>
</protein>
<feature type="region of interest" description="Disordered" evidence="1">
    <location>
        <begin position="30"/>
        <end position="55"/>
    </location>
</feature>
<evidence type="ECO:0000256" key="1">
    <source>
        <dbReference type="SAM" id="MobiDB-lite"/>
    </source>
</evidence>